<accession>A0AAV8WZX7</accession>
<organism evidence="2 3">
    <name type="scientific">Rhamnusium bicolor</name>
    <dbReference type="NCBI Taxonomy" id="1586634"/>
    <lineage>
        <taxon>Eukaryota</taxon>
        <taxon>Metazoa</taxon>
        <taxon>Ecdysozoa</taxon>
        <taxon>Arthropoda</taxon>
        <taxon>Hexapoda</taxon>
        <taxon>Insecta</taxon>
        <taxon>Pterygota</taxon>
        <taxon>Neoptera</taxon>
        <taxon>Endopterygota</taxon>
        <taxon>Coleoptera</taxon>
        <taxon>Polyphaga</taxon>
        <taxon>Cucujiformia</taxon>
        <taxon>Chrysomeloidea</taxon>
        <taxon>Cerambycidae</taxon>
        <taxon>Lepturinae</taxon>
        <taxon>Rhagiini</taxon>
        <taxon>Rhamnusium</taxon>
    </lineage>
</organism>
<feature type="compositionally biased region" description="Polar residues" evidence="1">
    <location>
        <begin position="153"/>
        <end position="164"/>
    </location>
</feature>
<keyword evidence="3" id="KW-1185">Reference proteome</keyword>
<comment type="caution">
    <text evidence="2">The sequence shown here is derived from an EMBL/GenBank/DDBJ whole genome shotgun (WGS) entry which is preliminary data.</text>
</comment>
<feature type="region of interest" description="Disordered" evidence="1">
    <location>
        <begin position="147"/>
        <end position="167"/>
    </location>
</feature>
<sequence>MQTKEGPLVVSRQPQIKPRNQLWCSGCARQGHMEHECNYFRQYPPTKPSVVSYEDVLPQRCTNLHKNHVRSSTRCYGSIDISKYPQQIPSCEQNSADNAPLDEKNISYDNSNPNLFPKNLTLSYTVPSPHSHVPLLSNAVHQVPSLADKVPSPTRTSQSNSQVRSQKDLISLQSVSQDKCDRDVPSNQSDILVDSRTALPQGKYISSEKITSQNDFQNESNTNGKLSLVSQCVSQNIISTADNFQSPVIHPISTTVPIFPPKSLKQSVSIQDNRNQLPLSNPYDFTERDYDNFILEANSGLLNHIRSIQFGTGFMSDGIQVEAVSIRSKIVEKTMGYIIREDQKRISDLIINEPASIVREFLRKEMRELVCWVSKRDPVFLQKQYFKYNKLSLIQEPLTTKTVSDKCFWFRVLNMYLFGIHGFEKGKENLRILRGFLGEFKQKGVCRADVVKAHKYVFGVVKHSGVNYPKLIEKTINGSYQTKNFNISSDSK</sequence>
<name>A0AAV8WZX7_9CUCU</name>
<evidence type="ECO:0000313" key="3">
    <source>
        <dbReference type="Proteomes" id="UP001162156"/>
    </source>
</evidence>
<evidence type="ECO:0000256" key="1">
    <source>
        <dbReference type="SAM" id="MobiDB-lite"/>
    </source>
</evidence>
<dbReference type="Proteomes" id="UP001162156">
    <property type="component" value="Unassembled WGS sequence"/>
</dbReference>
<dbReference type="AlphaFoldDB" id="A0AAV8WZX7"/>
<protein>
    <submittedName>
        <fullName evidence="2">Uncharacterized protein</fullName>
    </submittedName>
</protein>
<dbReference type="EMBL" id="JANEYF010004259">
    <property type="protein sequence ID" value="KAJ8931715.1"/>
    <property type="molecule type" value="Genomic_DNA"/>
</dbReference>
<gene>
    <name evidence="2" type="ORF">NQ314_015333</name>
</gene>
<proteinExistence type="predicted"/>
<evidence type="ECO:0000313" key="2">
    <source>
        <dbReference type="EMBL" id="KAJ8931715.1"/>
    </source>
</evidence>
<reference evidence="2" key="1">
    <citation type="journal article" date="2023" name="Insect Mol. Biol.">
        <title>Genome sequencing provides insights into the evolution of gene families encoding plant cell wall-degrading enzymes in longhorned beetles.</title>
        <authorList>
            <person name="Shin N.R."/>
            <person name="Okamura Y."/>
            <person name="Kirsch R."/>
            <person name="Pauchet Y."/>
        </authorList>
    </citation>
    <scope>NUCLEOTIDE SEQUENCE</scope>
    <source>
        <strain evidence="2">RBIC_L_NR</strain>
    </source>
</reference>